<dbReference type="SUPFAM" id="SSF50249">
    <property type="entry name" value="Nucleic acid-binding proteins"/>
    <property type="match status" value="2"/>
</dbReference>
<keyword evidence="4 7" id="KW-0963">Cytoplasm</keyword>
<proteinExistence type="inferred from homology"/>
<dbReference type="EMBL" id="PCWA01000007">
    <property type="protein sequence ID" value="PIQ89954.1"/>
    <property type="molecule type" value="Genomic_DNA"/>
</dbReference>
<dbReference type="InterPro" id="IPR013852">
    <property type="entry name" value="Transl_elong_P/YeiP_CS"/>
</dbReference>
<accession>A0A2H0M205</accession>
<keyword evidence="5 7" id="KW-0251">Elongation factor</keyword>
<comment type="function">
    <text evidence="7">Involved in peptide bond synthesis. Stimulates efficient translation and peptide-bond synthesis on native or reconstituted 70S ribosomes in vitro. Probably functions indirectly by altering the affinity of the ribosome for aminoacyl-tRNA, thus increasing their reactivity as acceptors for peptidyl transferase.</text>
</comment>
<dbReference type="InterPro" id="IPR012340">
    <property type="entry name" value="NA-bd_OB-fold"/>
</dbReference>
<dbReference type="SUPFAM" id="SSF50104">
    <property type="entry name" value="Translation proteins SH3-like domain"/>
    <property type="match status" value="1"/>
</dbReference>
<evidence type="ECO:0000313" key="13">
    <source>
        <dbReference type="Proteomes" id="UP000229641"/>
    </source>
</evidence>
<dbReference type="PANTHER" id="PTHR30053">
    <property type="entry name" value="ELONGATION FACTOR P"/>
    <property type="match status" value="1"/>
</dbReference>
<dbReference type="FunFam" id="2.40.50.140:FF:000004">
    <property type="entry name" value="Elongation factor P"/>
    <property type="match status" value="1"/>
</dbReference>
<evidence type="ECO:0000256" key="1">
    <source>
        <dbReference type="ARBA" id="ARBA00004496"/>
    </source>
</evidence>
<protein>
    <recommendedName>
        <fullName evidence="7 8">Elongation factor P</fullName>
        <shortName evidence="7">EF-P</shortName>
    </recommendedName>
</protein>
<evidence type="ECO:0000256" key="8">
    <source>
        <dbReference type="NCBIfam" id="TIGR00038"/>
    </source>
</evidence>
<gene>
    <name evidence="7 12" type="primary">efp</name>
    <name evidence="12" type="ORF">COV72_00125</name>
</gene>
<dbReference type="InterPro" id="IPR008991">
    <property type="entry name" value="Translation_prot_SH3-like_sf"/>
</dbReference>
<evidence type="ECO:0000256" key="4">
    <source>
        <dbReference type="ARBA" id="ARBA00022490"/>
    </source>
</evidence>
<evidence type="ECO:0000313" key="12">
    <source>
        <dbReference type="EMBL" id="PIQ89954.1"/>
    </source>
</evidence>
<dbReference type="NCBIfam" id="NF001810">
    <property type="entry name" value="PRK00529.1"/>
    <property type="match status" value="1"/>
</dbReference>
<dbReference type="FunFam" id="2.30.30.30:FF:000003">
    <property type="entry name" value="Elongation factor P"/>
    <property type="match status" value="1"/>
</dbReference>
<dbReference type="AlphaFoldDB" id="A0A2H0M205"/>
<dbReference type="Pfam" id="PF08207">
    <property type="entry name" value="EFP_N"/>
    <property type="match status" value="1"/>
</dbReference>
<evidence type="ECO:0000259" key="10">
    <source>
        <dbReference type="SMART" id="SM00841"/>
    </source>
</evidence>
<dbReference type="InterPro" id="IPR014722">
    <property type="entry name" value="Rib_uL2_dom2"/>
</dbReference>
<dbReference type="Proteomes" id="UP000229641">
    <property type="component" value="Unassembled WGS sequence"/>
</dbReference>
<dbReference type="SMART" id="SM01185">
    <property type="entry name" value="EFP"/>
    <property type="match status" value="1"/>
</dbReference>
<reference evidence="12 13" key="1">
    <citation type="submission" date="2017-09" db="EMBL/GenBank/DDBJ databases">
        <title>Depth-based differentiation of microbial function through sediment-hosted aquifers and enrichment of novel symbionts in the deep terrestrial subsurface.</title>
        <authorList>
            <person name="Probst A.J."/>
            <person name="Ladd B."/>
            <person name="Jarett J.K."/>
            <person name="Geller-Mcgrath D.E."/>
            <person name="Sieber C.M."/>
            <person name="Emerson J.B."/>
            <person name="Anantharaman K."/>
            <person name="Thomas B.C."/>
            <person name="Malmstrom R."/>
            <person name="Stieglmeier M."/>
            <person name="Klingl A."/>
            <person name="Woyke T."/>
            <person name="Ryan C.M."/>
            <person name="Banfield J.F."/>
        </authorList>
    </citation>
    <scope>NUCLEOTIDE SEQUENCE [LARGE SCALE GENOMIC DNA]</scope>
    <source>
        <strain evidence="12">CG11_big_fil_rev_8_21_14_0_20_42_13</strain>
    </source>
</reference>
<dbReference type="Gene3D" id="2.40.50.140">
    <property type="entry name" value="Nucleic acid-binding proteins"/>
    <property type="match status" value="2"/>
</dbReference>
<feature type="domain" description="Translation elongation factor P/YeiP central" evidence="11">
    <location>
        <begin position="68"/>
        <end position="122"/>
    </location>
</feature>
<dbReference type="PROSITE" id="PS01275">
    <property type="entry name" value="EFP"/>
    <property type="match status" value="1"/>
</dbReference>
<evidence type="ECO:0000256" key="3">
    <source>
        <dbReference type="ARBA" id="ARBA00009479"/>
    </source>
</evidence>
<feature type="domain" description="Elongation factor P C-terminal" evidence="10">
    <location>
        <begin position="130"/>
        <end position="185"/>
    </location>
</feature>
<evidence type="ECO:0000256" key="2">
    <source>
        <dbReference type="ARBA" id="ARBA00004815"/>
    </source>
</evidence>
<dbReference type="GO" id="GO:0043043">
    <property type="term" value="P:peptide biosynthetic process"/>
    <property type="evidence" value="ECO:0007669"/>
    <property type="project" value="InterPro"/>
</dbReference>
<evidence type="ECO:0000259" key="11">
    <source>
        <dbReference type="SMART" id="SM01185"/>
    </source>
</evidence>
<dbReference type="PANTHER" id="PTHR30053:SF12">
    <property type="entry name" value="ELONGATION FACTOR P (EF-P) FAMILY PROTEIN"/>
    <property type="match status" value="1"/>
</dbReference>
<dbReference type="Pfam" id="PF01132">
    <property type="entry name" value="EFP"/>
    <property type="match status" value="1"/>
</dbReference>
<dbReference type="SMART" id="SM00841">
    <property type="entry name" value="Elong-fact-P_C"/>
    <property type="match status" value="1"/>
</dbReference>
<dbReference type="HAMAP" id="MF_00141">
    <property type="entry name" value="EF_P"/>
    <property type="match status" value="1"/>
</dbReference>
<dbReference type="NCBIfam" id="TIGR00038">
    <property type="entry name" value="efp"/>
    <property type="match status" value="1"/>
</dbReference>
<organism evidence="12 13">
    <name type="scientific">Candidatus Ghiorseimicrobium undicola</name>
    <dbReference type="NCBI Taxonomy" id="1974746"/>
    <lineage>
        <taxon>Bacteria</taxon>
        <taxon>Pseudomonadati</taxon>
        <taxon>Candidatus Omnitrophota</taxon>
        <taxon>Candidatus Ghiorseimicrobium</taxon>
    </lineage>
</organism>
<dbReference type="UniPathway" id="UPA00345"/>
<dbReference type="PIRSF" id="PIRSF005901">
    <property type="entry name" value="EF-P"/>
    <property type="match status" value="1"/>
</dbReference>
<dbReference type="InterPro" id="IPR001059">
    <property type="entry name" value="Transl_elong_P/YeiP_cen"/>
</dbReference>
<dbReference type="GO" id="GO:0003746">
    <property type="term" value="F:translation elongation factor activity"/>
    <property type="evidence" value="ECO:0007669"/>
    <property type="project" value="UniProtKB-UniRule"/>
</dbReference>
<evidence type="ECO:0000256" key="7">
    <source>
        <dbReference type="HAMAP-Rule" id="MF_00141"/>
    </source>
</evidence>
<dbReference type="CDD" id="cd04470">
    <property type="entry name" value="S1_EF-P_repeat_1"/>
    <property type="match status" value="1"/>
</dbReference>
<dbReference type="CDD" id="cd05794">
    <property type="entry name" value="S1_EF-P_repeat_2"/>
    <property type="match status" value="1"/>
</dbReference>
<comment type="similarity">
    <text evidence="3 7 9">Belongs to the elongation factor P family.</text>
</comment>
<dbReference type="InterPro" id="IPR013185">
    <property type="entry name" value="Transl_elong_KOW-like"/>
</dbReference>
<dbReference type="GO" id="GO:0005829">
    <property type="term" value="C:cytosol"/>
    <property type="evidence" value="ECO:0007669"/>
    <property type="project" value="UniProtKB-ARBA"/>
</dbReference>
<dbReference type="Gene3D" id="2.30.30.30">
    <property type="match status" value="1"/>
</dbReference>
<comment type="pathway">
    <text evidence="2 7">Protein biosynthesis; polypeptide chain elongation.</text>
</comment>
<comment type="subcellular location">
    <subcellularLocation>
        <location evidence="1 7">Cytoplasm</location>
    </subcellularLocation>
</comment>
<dbReference type="InterPro" id="IPR020599">
    <property type="entry name" value="Transl_elong_fac_P/YeiP"/>
</dbReference>
<sequence>MALSINECKTGLTVLLDGQVFLVIEVHHVKPGKGAAFIRTRLKNLKLGTVIERTFKSNESIEQAYIEEKKLQFQYNSHDMYHFMDMETFEESILTREQLGDNISFLKDNLEVTAYFHNNELVNVVMPNFIECTVIETEPGIRGDTAKATLKPAKIETGAVISVPLFINAGDRIKIDTRSAQYIERA</sequence>
<keyword evidence="6 7" id="KW-0648">Protein biosynthesis</keyword>
<evidence type="ECO:0000256" key="6">
    <source>
        <dbReference type="ARBA" id="ARBA00022917"/>
    </source>
</evidence>
<comment type="caution">
    <text evidence="12">The sequence shown here is derived from an EMBL/GenBank/DDBJ whole genome shotgun (WGS) entry which is preliminary data.</text>
</comment>
<dbReference type="Pfam" id="PF09285">
    <property type="entry name" value="Elong-fact-P_C"/>
    <property type="match status" value="1"/>
</dbReference>
<name>A0A2H0M205_9BACT</name>
<evidence type="ECO:0000256" key="5">
    <source>
        <dbReference type="ARBA" id="ARBA00022768"/>
    </source>
</evidence>
<dbReference type="FunFam" id="2.40.50.140:FF:000009">
    <property type="entry name" value="Elongation factor P"/>
    <property type="match status" value="1"/>
</dbReference>
<dbReference type="InterPro" id="IPR011768">
    <property type="entry name" value="Transl_elongation_fac_P"/>
</dbReference>
<dbReference type="InterPro" id="IPR015365">
    <property type="entry name" value="Elong-fact-P_C"/>
</dbReference>
<evidence type="ECO:0000256" key="9">
    <source>
        <dbReference type="RuleBase" id="RU004389"/>
    </source>
</evidence>